<sequence>MMPSVNHVLCGLAANAALPSDLVDRLIEVADADIAANLACRADLSHAQALALASRVEESAAWLAYEGRLTTADIDPVAQPHAALALLCEHVDSPEWARLFAADPLFERREKLAACPRLPSDVVETLAADTNVRVVAELALWTTPGVAARLARHPHAEVRRAAAANQATPPPLLAALLTGEDLPPALRCLVCDREETPFVHDPQCPQNDCDLLPGDSCDGTHESTVHETQRMALQNPATPTGAVVRFVNHPSPLLRWALAARCDLPSEVYGQLAMDPHAGVRADLAGNPAIQDALIRALAGDRGHDVQRRLAHNPRVPLDVLIRLAGTTRIGATLLPRIAAASPAEVEELAKSPEPAARMLVAQRRDLPTGIRDALAADPDAKVVKSIASHPGLSEPQLRAMVDRHGVRVIAKVAANPDATPALLEDLTRQEPPVQKVFREVARHRNATGPALHNCLADRRARPCAASHPALPPQVIAELLTDTDRQVAEAAAANPSLPLAVMSDLVPPL</sequence>
<evidence type="ECO:0008006" key="3">
    <source>
        <dbReference type="Google" id="ProtNLM"/>
    </source>
</evidence>
<dbReference type="EMBL" id="JAUSZV010000005">
    <property type="protein sequence ID" value="MDQ0905010.1"/>
    <property type="molecule type" value="Genomic_DNA"/>
</dbReference>
<organism evidence="1 2">
    <name type="scientific">Streptomyces canus</name>
    <dbReference type="NCBI Taxonomy" id="58343"/>
    <lineage>
        <taxon>Bacteria</taxon>
        <taxon>Bacillati</taxon>
        <taxon>Actinomycetota</taxon>
        <taxon>Actinomycetes</taxon>
        <taxon>Kitasatosporales</taxon>
        <taxon>Streptomycetaceae</taxon>
        <taxon>Streptomyces</taxon>
        <taxon>Streptomyces aurantiacus group</taxon>
    </lineage>
</organism>
<dbReference type="AlphaFoldDB" id="A0AAW8F6J7"/>
<comment type="caution">
    <text evidence="1">The sequence shown here is derived from an EMBL/GenBank/DDBJ whole genome shotgun (WGS) entry which is preliminary data.</text>
</comment>
<protein>
    <recommendedName>
        <fullName evidence="3">Leucine rich repeat variant</fullName>
    </recommendedName>
</protein>
<dbReference type="Gene3D" id="1.25.10.10">
    <property type="entry name" value="Leucine-rich Repeat Variant"/>
    <property type="match status" value="3"/>
</dbReference>
<accession>A0AAW8F6J7</accession>
<name>A0AAW8F6J7_9ACTN</name>
<dbReference type="InterPro" id="IPR011989">
    <property type="entry name" value="ARM-like"/>
</dbReference>
<gene>
    <name evidence="1" type="ORF">QFZ22_000995</name>
</gene>
<evidence type="ECO:0000313" key="1">
    <source>
        <dbReference type="EMBL" id="MDQ0905010.1"/>
    </source>
</evidence>
<proteinExistence type="predicted"/>
<reference evidence="1" key="1">
    <citation type="submission" date="2023-07" db="EMBL/GenBank/DDBJ databases">
        <title>Comparative genomics of wheat-associated soil bacteria to identify genetic determinants of phenazine resistance.</title>
        <authorList>
            <person name="Mouncey N."/>
        </authorList>
    </citation>
    <scope>NUCLEOTIDE SEQUENCE</scope>
    <source>
        <strain evidence="1">V4I22</strain>
    </source>
</reference>
<dbReference type="Proteomes" id="UP001234216">
    <property type="component" value="Unassembled WGS sequence"/>
</dbReference>
<evidence type="ECO:0000313" key="2">
    <source>
        <dbReference type="Proteomes" id="UP001234216"/>
    </source>
</evidence>